<evidence type="ECO:0000256" key="1">
    <source>
        <dbReference type="SAM" id="MobiDB-lite"/>
    </source>
</evidence>
<dbReference type="OMA" id="SSWLQQW"/>
<organism evidence="2 3">
    <name type="scientific">Stachybotrys chlorohalonatus (strain IBT 40285)</name>
    <dbReference type="NCBI Taxonomy" id="1283841"/>
    <lineage>
        <taxon>Eukaryota</taxon>
        <taxon>Fungi</taxon>
        <taxon>Dikarya</taxon>
        <taxon>Ascomycota</taxon>
        <taxon>Pezizomycotina</taxon>
        <taxon>Sordariomycetes</taxon>
        <taxon>Hypocreomycetidae</taxon>
        <taxon>Hypocreales</taxon>
        <taxon>Stachybotryaceae</taxon>
        <taxon>Stachybotrys</taxon>
    </lineage>
</organism>
<dbReference type="InParanoid" id="A0A084Q7R3"/>
<dbReference type="Proteomes" id="UP000028524">
    <property type="component" value="Unassembled WGS sequence"/>
</dbReference>
<protein>
    <submittedName>
        <fullName evidence="2">Uncharacterized protein</fullName>
    </submittedName>
</protein>
<dbReference type="AlphaFoldDB" id="A0A084Q7R3"/>
<gene>
    <name evidence="2" type="ORF">S40285_08554</name>
</gene>
<evidence type="ECO:0000313" key="3">
    <source>
        <dbReference type="Proteomes" id="UP000028524"/>
    </source>
</evidence>
<feature type="compositionally biased region" description="Polar residues" evidence="1">
    <location>
        <begin position="80"/>
        <end position="92"/>
    </location>
</feature>
<dbReference type="HOGENOM" id="CLU_049645_0_0_1"/>
<reference evidence="2 3" key="1">
    <citation type="journal article" date="2014" name="BMC Genomics">
        <title>Comparative genome sequencing reveals chemotype-specific gene clusters in the toxigenic black mold Stachybotrys.</title>
        <authorList>
            <person name="Semeiks J."/>
            <person name="Borek D."/>
            <person name="Otwinowski Z."/>
            <person name="Grishin N.V."/>
        </authorList>
    </citation>
    <scope>NUCLEOTIDE SEQUENCE [LARGE SCALE GENOMIC DNA]</scope>
    <source>
        <strain evidence="2 3">IBT 40285</strain>
    </source>
</reference>
<accession>A0A084Q7R3</accession>
<name>A0A084Q7R3_STAC4</name>
<sequence length="289" mass="30769">MTPPPDSSGPSSGTNQKGKGKAEDEESAPSFADRLQASGRLVVNAVTQDRNLPAIASAQKESGGPSSSGTTARGEPLESTLRNDVPHSSQTETFKRPSFTPGSEAVFEEFVQGSGLTAPGVWGADHGSASVRDQEAMDGLQVLRLLSQSDMSEDEEATNIQDTGVTPDAVANLRHALFDGSNGRQDEAVWDQLLDFMPDFLSENTVSPESVSYTGISDIGSARQTWLLQWGEVLSSYTDEVWGDLGPLAAEAKREVATLAAREDSTGDKQDITALARLRQVLGHIRGHV</sequence>
<proteinExistence type="predicted"/>
<feature type="region of interest" description="Disordered" evidence="1">
    <location>
        <begin position="1"/>
        <end position="35"/>
    </location>
</feature>
<dbReference type="EMBL" id="KL661947">
    <property type="protein sequence ID" value="KFA59998.1"/>
    <property type="molecule type" value="Genomic_DNA"/>
</dbReference>
<dbReference type="OrthoDB" id="5337545at2759"/>
<keyword evidence="3" id="KW-1185">Reference proteome</keyword>
<evidence type="ECO:0000313" key="2">
    <source>
        <dbReference type="EMBL" id="KFA59998.1"/>
    </source>
</evidence>
<dbReference type="STRING" id="1283841.A0A084Q7R3"/>
<feature type="region of interest" description="Disordered" evidence="1">
    <location>
        <begin position="53"/>
        <end position="101"/>
    </location>
</feature>